<sequence length="462" mass="53708">MHPGSTKMYRDLKDEYYWVGLKKDVAEFVSKCMVCQRVKAEHQFPSGLLQPLKIPEWKWERITMDFVTGLPLTPSKKNSVWVIVDRFTKCAHFLPVHTTYTLDKLAELYIREIVRFHGVPKSIVSDRDSKFTARFWDCLHTALGSRLNFSTSYHPQTGGQSERVIQVLEDMLRCCIIDFQGSWEKQLPLVEFAYNNSYQASIQMAPYEALYGRKCRTPVCWAEAGQKLLPLLDILKGTTEKVKLIGERLKAASDRQKSYADLKRREIEYAVGDRVFLKVSPWKKVMRFGRKGKLSPRFIGPYEIVERVGPAAYRLLLPPELERIHNVFHVSMLRMYRSDPSHVMPIEEIELNPDLSYDEEPVEILPRIAKYCVVGPLSWSRLFGKEFPSSCSLVYSSGLSRDLDEIFVEIQDPSKWFHQENKSCDFLRVLFAWCVFSGIRRTKEFVSRPDDLIKELYKSICS</sequence>
<comment type="caution">
    <text evidence="2">The sequence shown here is derived from an EMBL/GenBank/DDBJ whole genome shotgun (WGS) entry which is preliminary data.</text>
</comment>
<dbReference type="PANTHER" id="PTHR45835">
    <property type="entry name" value="YALI0A06105P"/>
    <property type="match status" value="1"/>
</dbReference>
<keyword evidence="3" id="KW-1185">Reference proteome</keyword>
<evidence type="ECO:0000313" key="3">
    <source>
        <dbReference type="Proteomes" id="UP001472677"/>
    </source>
</evidence>
<dbReference type="InterPro" id="IPR012337">
    <property type="entry name" value="RNaseH-like_sf"/>
</dbReference>
<proteinExistence type="predicted"/>
<dbReference type="InterPro" id="IPR041588">
    <property type="entry name" value="Integrase_H2C2"/>
</dbReference>
<name>A0ABR2EG90_9ROSI</name>
<accession>A0ABR2EG90</accession>
<dbReference type="InterPro" id="IPR001584">
    <property type="entry name" value="Integrase_cat-core"/>
</dbReference>
<dbReference type="InterPro" id="IPR036397">
    <property type="entry name" value="RNaseH_sf"/>
</dbReference>
<evidence type="ECO:0000259" key="1">
    <source>
        <dbReference type="PROSITE" id="PS50994"/>
    </source>
</evidence>
<dbReference type="Pfam" id="PF17921">
    <property type="entry name" value="Integrase_H2C2"/>
    <property type="match status" value="1"/>
</dbReference>
<dbReference type="Gene3D" id="1.10.340.70">
    <property type="match status" value="1"/>
</dbReference>
<gene>
    <name evidence="2" type="ORF">V6N12_013061</name>
</gene>
<dbReference type="PANTHER" id="PTHR45835:SF99">
    <property type="entry name" value="CHROMO DOMAIN-CONTAINING PROTEIN-RELATED"/>
    <property type="match status" value="1"/>
</dbReference>
<protein>
    <recommendedName>
        <fullName evidence="1">Integrase catalytic domain-containing protein</fullName>
    </recommendedName>
</protein>
<dbReference type="Proteomes" id="UP001472677">
    <property type="component" value="Unassembled WGS sequence"/>
</dbReference>
<dbReference type="EMBL" id="JBBPBM010000014">
    <property type="protein sequence ID" value="KAK8560261.1"/>
    <property type="molecule type" value="Genomic_DNA"/>
</dbReference>
<feature type="domain" description="Integrase catalytic" evidence="1">
    <location>
        <begin position="51"/>
        <end position="214"/>
    </location>
</feature>
<evidence type="ECO:0000313" key="2">
    <source>
        <dbReference type="EMBL" id="KAK8560261.1"/>
    </source>
</evidence>
<dbReference type="Gene3D" id="3.30.420.10">
    <property type="entry name" value="Ribonuclease H-like superfamily/Ribonuclease H"/>
    <property type="match status" value="1"/>
</dbReference>
<dbReference type="Pfam" id="PF24626">
    <property type="entry name" value="SH3_Tf2-1"/>
    <property type="match status" value="1"/>
</dbReference>
<dbReference type="InterPro" id="IPR056924">
    <property type="entry name" value="SH3_Tf2-1"/>
</dbReference>
<reference evidence="2 3" key="1">
    <citation type="journal article" date="2024" name="G3 (Bethesda)">
        <title>Genome assembly of Hibiscus sabdariffa L. provides insights into metabolisms of medicinal natural products.</title>
        <authorList>
            <person name="Kim T."/>
        </authorList>
    </citation>
    <scope>NUCLEOTIDE SEQUENCE [LARGE SCALE GENOMIC DNA]</scope>
    <source>
        <strain evidence="2">TK-2024</strain>
        <tissue evidence="2">Old leaves</tissue>
    </source>
</reference>
<dbReference type="SUPFAM" id="SSF53098">
    <property type="entry name" value="Ribonuclease H-like"/>
    <property type="match status" value="1"/>
</dbReference>
<dbReference type="PROSITE" id="PS50994">
    <property type="entry name" value="INTEGRASE"/>
    <property type="match status" value="1"/>
</dbReference>
<organism evidence="2 3">
    <name type="scientific">Hibiscus sabdariffa</name>
    <name type="common">roselle</name>
    <dbReference type="NCBI Taxonomy" id="183260"/>
    <lineage>
        <taxon>Eukaryota</taxon>
        <taxon>Viridiplantae</taxon>
        <taxon>Streptophyta</taxon>
        <taxon>Embryophyta</taxon>
        <taxon>Tracheophyta</taxon>
        <taxon>Spermatophyta</taxon>
        <taxon>Magnoliopsida</taxon>
        <taxon>eudicotyledons</taxon>
        <taxon>Gunneridae</taxon>
        <taxon>Pentapetalae</taxon>
        <taxon>rosids</taxon>
        <taxon>malvids</taxon>
        <taxon>Malvales</taxon>
        <taxon>Malvaceae</taxon>
        <taxon>Malvoideae</taxon>
        <taxon>Hibiscus</taxon>
    </lineage>
</organism>